<evidence type="ECO:0000313" key="4">
    <source>
        <dbReference type="Proteomes" id="UP000694620"/>
    </source>
</evidence>
<name>A0A8C4SY22_ERPCA</name>
<accession>A0A8C4SY22</accession>
<feature type="chain" id="PRO_5034357578" evidence="1">
    <location>
        <begin position="22"/>
        <end position="88"/>
    </location>
</feature>
<evidence type="ECO:0000313" key="3">
    <source>
        <dbReference type="Ensembl" id="ENSECRP00000023556.1"/>
    </source>
</evidence>
<dbReference type="InterPro" id="IPR013201">
    <property type="entry name" value="Prot_inhib_I29"/>
</dbReference>
<dbReference type="InterPro" id="IPR038765">
    <property type="entry name" value="Papain-like_cys_pep_sf"/>
</dbReference>
<reference evidence="3" key="2">
    <citation type="submission" date="2025-08" db="UniProtKB">
        <authorList>
            <consortium name="Ensembl"/>
        </authorList>
    </citation>
    <scope>IDENTIFICATION</scope>
</reference>
<organism evidence="3 4">
    <name type="scientific">Erpetoichthys calabaricus</name>
    <name type="common">Rope fish</name>
    <name type="synonym">Calamoichthys calabaricus</name>
    <dbReference type="NCBI Taxonomy" id="27687"/>
    <lineage>
        <taxon>Eukaryota</taxon>
        <taxon>Metazoa</taxon>
        <taxon>Chordata</taxon>
        <taxon>Craniata</taxon>
        <taxon>Vertebrata</taxon>
        <taxon>Euteleostomi</taxon>
        <taxon>Actinopterygii</taxon>
        <taxon>Polypteriformes</taxon>
        <taxon>Polypteridae</taxon>
        <taxon>Erpetoichthys</taxon>
    </lineage>
</organism>
<feature type="domain" description="Cathepsin propeptide inhibitor" evidence="2">
    <location>
        <begin position="30"/>
        <end position="84"/>
    </location>
</feature>
<dbReference type="SMART" id="SM00848">
    <property type="entry name" value="Inhibitor_I29"/>
    <property type="match status" value="1"/>
</dbReference>
<reference evidence="3" key="3">
    <citation type="submission" date="2025-09" db="UniProtKB">
        <authorList>
            <consortium name="Ensembl"/>
        </authorList>
    </citation>
    <scope>IDENTIFICATION</scope>
</reference>
<dbReference type="Ensembl" id="ENSECRT00000024061.1">
    <property type="protein sequence ID" value="ENSECRP00000023556.1"/>
    <property type="gene ID" value="ENSECRG00000015947.1"/>
</dbReference>
<sequence>MKTLLVLTCMVVVAACTSVHTSNPSLDNTWKEWKSRHEKQYSKEQEIYRRMVWEDNLSRIEKHNREYEEGKHSFTMGLNQFTDMVRFW</sequence>
<dbReference type="GeneTree" id="ENSGT00940000153321"/>
<feature type="signal peptide" evidence="1">
    <location>
        <begin position="1"/>
        <end position="21"/>
    </location>
</feature>
<dbReference type="PROSITE" id="PS51257">
    <property type="entry name" value="PROKAR_LIPOPROTEIN"/>
    <property type="match status" value="1"/>
</dbReference>
<keyword evidence="4" id="KW-1185">Reference proteome</keyword>
<evidence type="ECO:0000256" key="1">
    <source>
        <dbReference type="SAM" id="SignalP"/>
    </source>
</evidence>
<dbReference type="AlphaFoldDB" id="A0A8C4SY22"/>
<dbReference type="Proteomes" id="UP000694620">
    <property type="component" value="Chromosome 12"/>
</dbReference>
<gene>
    <name evidence="3" type="primary">LOC114662695</name>
</gene>
<keyword evidence="1" id="KW-0732">Signal</keyword>
<protein>
    <submittedName>
        <fullName evidence="3">Protein CTLA-2-alpha-like</fullName>
    </submittedName>
</protein>
<dbReference type="Gene3D" id="1.10.287.2250">
    <property type="match status" value="1"/>
</dbReference>
<evidence type="ECO:0000259" key="2">
    <source>
        <dbReference type="SMART" id="SM00848"/>
    </source>
</evidence>
<dbReference type="SUPFAM" id="SSF54001">
    <property type="entry name" value="Cysteine proteinases"/>
    <property type="match status" value="1"/>
</dbReference>
<proteinExistence type="predicted"/>
<reference evidence="3" key="1">
    <citation type="submission" date="2021-06" db="EMBL/GenBank/DDBJ databases">
        <authorList>
            <consortium name="Wellcome Sanger Institute Data Sharing"/>
        </authorList>
    </citation>
    <scope>NUCLEOTIDE SEQUENCE [LARGE SCALE GENOMIC DNA]</scope>
</reference>
<dbReference type="Pfam" id="PF08246">
    <property type="entry name" value="Inhibitor_I29"/>
    <property type="match status" value="1"/>
</dbReference>